<dbReference type="STRING" id="1193682.BJP25_09265"/>
<dbReference type="InterPro" id="IPR018490">
    <property type="entry name" value="cNMP-bd_dom_sf"/>
</dbReference>
<dbReference type="SUPFAM" id="SSF51206">
    <property type="entry name" value="cAMP-binding domain-like"/>
    <property type="match status" value="1"/>
</dbReference>
<proteinExistence type="predicted"/>
<dbReference type="InterPro" id="IPR014710">
    <property type="entry name" value="RmlC-like_jellyroll"/>
</dbReference>
<dbReference type="Pfam" id="PF00027">
    <property type="entry name" value="cNMP_binding"/>
    <property type="match status" value="1"/>
</dbReference>
<reference evidence="6 7" key="1">
    <citation type="submission" date="2016-10" db="EMBL/GenBank/DDBJ databases">
        <title>The Draft Genome Sequence of Actinokineospora bangkokensis 44EHWT reveals the biosynthetic pathway of antifungal compounds Thailandins with unusual extender unit butylmalonyl-CoA.</title>
        <authorList>
            <person name="Greule A."/>
            <person name="Intra B."/>
            <person name="Flemming S."/>
            <person name="Rommel M.G."/>
            <person name="Panbangred W."/>
            <person name="Bechthold A."/>
        </authorList>
    </citation>
    <scope>NUCLEOTIDE SEQUENCE [LARGE SCALE GENOMIC DNA]</scope>
    <source>
        <strain evidence="6 7">44EHW</strain>
    </source>
</reference>
<feature type="domain" description="HTH crp-type" evidence="5">
    <location>
        <begin position="142"/>
        <end position="215"/>
    </location>
</feature>
<dbReference type="GO" id="GO:0003677">
    <property type="term" value="F:DNA binding"/>
    <property type="evidence" value="ECO:0007669"/>
    <property type="project" value="UniProtKB-KW"/>
</dbReference>
<accession>A0A1Q9LS14</accession>
<keyword evidence="2" id="KW-0238">DNA-binding</keyword>
<dbReference type="PANTHER" id="PTHR24567">
    <property type="entry name" value="CRP FAMILY TRANSCRIPTIONAL REGULATORY PROTEIN"/>
    <property type="match status" value="1"/>
</dbReference>
<dbReference type="Gene3D" id="1.10.10.10">
    <property type="entry name" value="Winged helix-like DNA-binding domain superfamily/Winged helix DNA-binding domain"/>
    <property type="match status" value="1"/>
</dbReference>
<evidence type="ECO:0000259" key="5">
    <source>
        <dbReference type="PROSITE" id="PS51063"/>
    </source>
</evidence>
<dbReference type="OrthoDB" id="3525895at2"/>
<name>A0A1Q9LS14_9PSEU</name>
<evidence type="ECO:0000256" key="1">
    <source>
        <dbReference type="ARBA" id="ARBA00023015"/>
    </source>
</evidence>
<evidence type="ECO:0000313" key="6">
    <source>
        <dbReference type="EMBL" id="OLR94812.1"/>
    </source>
</evidence>
<dbReference type="GO" id="GO:0003700">
    <property type="term" value="F:DNA-binding transcription factor activity"/>
    <property type="evidence" value="ECO:0007669"/>
    <property type="project" value="TreeGrafter"/>
</dbReference>
<keyword evidence="1" id="KW-0805">Transcription regulation</keyword>
<dbReference type="Pfam" id="PF13545">
    <property type="entry name" value="HTH_Crp_2"/>
    <property type="match status" value="1"/>
</dbReference>
<dbReference type="GO" id="GO:0005829">
    <property type="term" value="C:cytosol"/>
    <property type="evidence" value="ECO:0007669"/>
    <property type="project" value="TreeGrafter"/>
</dbReference>
<dbReference type="SUPFAM" id="SSF46785">
    <property type="entry name" value="Winged helix' DNA-binding domain"/>
    <property type="match status" value="1"/>
</dbReference>
<dbReference type="InterPro" id="IPR036388">
    <property type="entry name" value="WH-like_DNA-bd_sf"/>
</dbReference>
<dbReference type="EMBL" id="MKQR01000006">
    <property type="protein sequence ID" value="OLR94812.1"/>
    <property type="molecule type" value="Genomic_DNA"/>
</dbReference>
<dbReference type="Gene3D" id="2.60.120.10">
    <property type="entry name" value="Jelly Rolls"/>
    <property type="match status" value="1"/>
</dbReference>
<sequence length="264" mass="28932">MALSPGVATFHDLLRTALLNDPALATRTHVPKGSVVYNAGDLDDRMYVVEVGQLKTMTTATDGKQCLLSIHLPSDMFGELSLLGQPRQDTAIAMRHSVLRQFNAARLAAVLRQDDRMSGHFTQFLMSRLLDQQVTITQLITMDSEHRLAATLLRTARKLGRRTPAGTYIDVRLTQEDLASMVGTTRSRVGLFLKNFREHGLLRLLPRSLLLVHEDAVAAYLEDAIVTGPVPAAVPGPVGVVATRCATLPVPDPRRTEVARAVRP</sequence>
<dbReference type="InterPro" id="IPR050397">
    <property type="entry name" value="Env_Response_Regulators"/>
</dbReference>
<comment type="caution">
    <text evidence="6">The sequence shown here is derived from an EMBL/GenBank/DDBJ whole genome shotgun (WGS) entry which is preliminary data.</text>
</comment>
<dbReference type="SMART" id="SM00100">
    <property type="entry name" value="cNMP"/>
    <property type="match status" value="1"/>
</dbReference>
<gene>
    <name evidence="6" type="ORF">BJP25_09265</name>
</gene>
<dbReference type="CDD" id="cd00038">
    <property type="entry name" value="CAP_ED"/>
    <property type="match status" value="1"/>
</dbReference>
<evidence type="ECO:0000256" key="2">
    <source>
        <dbReference type="ARBA" id="ARBA00023125"/>
    </source>
</evidence>
<feature type="domain" description="Cyclic nucleotide-binding" evidence="4">
    <location>
        <begin position="23"/>
        <end position="111"/>
    </location>
</feature>
<organism evidence="6 7">
    <name type="scientific">Actinokineospora bangkokensis</name>
    <dbReference type="NCBI Taxonomy" id="1193682"/>
    <lineage>
        <taxon>Bacteria</taxon>
        <taxon>Bacillati</taxon>
        <taxon>Actinomycetota</taxon>
        <taxon>Actinomycetes</taxon>
        <taxon>Pseudonocardiales</taxon>
        <taxon>Pseudonocardiaceae</taxon>
        <taxon>Actinokineospora</taxon>
    </lineage>
</organism>
<keyword evidence="3" id="KW-0804">Transcription</keyword>
<dbReference type="InterPro" id="IPR036390">
    <property type="entry name" value="WH_DNA-bd_sf"/>
</dbReference>
<dbReference type="PROSITE" id="PS50042">
    <property type="entry name" value="CNMP_BINDING_3"/>
    <property type="match status" value="1"/>
</dbReference>
<dbReference type="AlphaFoldDB" id="A0A1Q9LS14"/>
<dbReference type="InterPro" id="IPR012318">
    <property type="entry name" value="HTH_CRP"/>
</dbReference>
<protein>
    <submittedName>
        <fullName evidence="6">Cyclic nucleotide-binding protein</fullName>
    </submittedName>
</protein>
<dbReference type="Proteomes" id="UP000186040">
    <property type="component" value="Unassembled WGS sequence"/>
</dbReference>
<dbReference type="PROSITE" id="PS51063">
    <property type="entry name" value="HTH_CRP_2"/>
    <property type="match status" value="1"/>
</dbReference>
<dbReference type="InterPro" id="IPR000595">
    <property type="entry name" value="cNMP-bd_dom"/>
</dbReference>
<evidence type="ECO:0000313" key="7">
    <source>
        <dbReference type="Proteomes" id="UP000186040"/>
    </source>
</evidence>
<dbReference type="RefSeq" id="WP_075973379.1">
    <property type="nucleotide sequence ID" value="NZ_MKQR01000006.1"/>
</dbReference>
<evidence type="ECO:0000259" key="4">
    <source>
        <dbReference type="PROSITE" id="PS50042"/>
    </source>
</evidence>
<evidence type="ECO:0000256" key="3">
    <source>
        <dbReference type="ARBA" id="ARBA00023163"/>
    </source>
</evidence>
<keyword evidence="7" id="KW-1185">Reference proteome</keyword>
<dbReference type="PANTHER" id="PTHR24567:SF68">
    <property type="entry name" value="DNA-BINDING TRANSCRIPTIONAL DUAL REGULATOR CRP"/>
    <property type="match status" value="1"/>
</dbReference>